<accession>A0A2D1U3W2</accession>
<dbReference type="EMBL" id="CP024091">
    <property type="protein sequence ID" value="ATP56281.1"/>
    <property type="molecule type" value="Genomic_DNA"/>
</dbReference>
<reference evidence="1 2" key="1">
    <citation type="submission" date="2017-10" db="EMBL/GenBank/DDBJ databases">
        <title>Whole genome of Pedobacter ginsengisoli T01R-27 isolated from tomato rhizosphere.</title>
        <authorList>
            <person name="Weon H.-Y."/>
            <person name="Lee S.A."/>
            <person name="Sang M.K."/>
            <person name="Song J."/>
        </authorList>
    </citation>
    <scope>NUCLEOTIDE SEQUENCE [LARGE SCALE GENOMIC DNA]</scope>
    <source>
        <strain evidence="1 2">T01R-27</strain>
    </source>
</reference>
<sequence length="45" mass="5439">MRIYPPWDEVHNKQAKNTKNWQKDNFVKIEENNTTALELLKVLLK</sequence>
<name>A0A2D1U3W2_9SPHI</name>
<organism evidence="1 2">
    <name type="scientific">Pedobacter ginsengisoli</name>
    <dbReference type="NCBI Taxonomy" id="363852"/>
    <lineage>
        <taxon>Bacteria</taxon>
        <taxon>Pseudomonadati</taxon>
        <taxon>Bacteroidota</taxon>
        <taxon>Sphingobacteriia</taxon>
        <taxon>Sphingobacteriales</taxon>
        <taxon>Sphingobacteriaceae</taxon>
        <taxon>Pedobacter</taxon>
    </lineage>
</organism>
<dbReference type="Pfam" id="PF08877">
    <property type="entry name" value="MepB-like"/>
    <property type="match status" value="1"/>
</dbReference>
<dbReference type="OrthoDB" id="4954833at2"/>
<keyword evidence="2" id="KW-1185">Reference proteome</keyword>
<dbReference type="Proteomes" id="UP000223749">
    <property type="component" value="Chromosome"/>
</dbReference>
<evidence type="ECO:0000313" key="2">
    <source>
        <dbReference type="Proteomes" id="UP000223749"/>
    </source>
</evidence>
<protein>
    <submittedName>
        <fullName evidence="1">Uncharacterized protein</fullName>
    </submittedName>
</protein>
<proteinExistence type="predicted"/>
<dbReference type="RefSeq" id="WP_099438223.1">
    <property type="nucleotide sequence ID" value="NZ_CP024091.1"/>
</dbReference>
<dbReference type="InterPro" id="IPR038231">
    <property type="entry name" value="MepB-like_sf"/>
</dbReference>
<gene>
    <name evidence="1" type="ORF">CPT03_07245</name>
</gene>
<dbReference type="AlphaFoldDB" id="A0A2D1U3W2"/>
<dbReference type="InterPro" id="IPR011235">
    <property type="entry name" value="MepB-like"/>
</dbReference>
<dbReference type="KEGG" id="pgs:CPT03_07245"/>
<evidence type="ECO:0000313" key="1">
    <source>
        <dbReference type="EMBL" id="ATP56281.1"/>
    </source>
</evidence>
<dbReference type="Gene3D" id="3.40.1350.140">
    <property type="entry name" value="MepB-like"/>
    <property type="match status" value="1"/>
</dbReference>